<keyword evidence="2" id="KW-1185">Reference proteome</keyword>
<gene>
    <name evidence="1" type="ORF">DPMN_039139</name>
</gene>
<name>A0A9D4MHN3_DREPO</name>
<comment type="caution">
    <text evidence="1">The sequence shown here is derived from an EMBL/GenBank/DDBJ whole genome shotgun (WGS) entry which is preliminary data.</text>
</comment>
<organism evidence="1 2">
    <name type="scientific">Dreissena polymorpha</name>
    <name type="common">Zebra mussel</name>
    <name type="synonym">Mytilus polymorpha</name>
    <dbReference type="NCBI Taxonomy" id="45954"/>
    <lineage>
        <taxon>Eukaryota</taxon>
        <taxon>Metazoa</taxon>
        <taxon>Spiralia</taxon>
        <taxon>Lophotrochozoa</taxon>
        <taxon>Mollusca</taxon>
        <taxon>Bivalvia</taxon>
        <taxon>Autobranchia</taxon>
        <taxon>Heteroconchia</taxon>
        <taxon>Euheterodonta</taxon>
        <taxon>Imparidentia</taxon>
        <taxon>Neoheterodontei</taxon>
        <taxon>Myida</taxon>
        <taxon>Dreissenoidea</taxon>
        <taxon>Dreissenidae</taxon>
        <taxon>Dreissena</taxon>
    </lineage>
</organism>
<dbReference type="EMBL" id="JAIWYP010000002">
    <property type="protein sequence ID" value="KAH3875859.1"/>
    <property type="molecule type" value="Genomic_DNA"/>
</dbReference>
<accession>A0A9D4MHN3</accession>
<dbReference type="AlphaFoldDB" id="A0A9D4MHN3"/>
<protein>
    <submittedName>
        <fullName evidence="1">Uncharacterized protein</fullName>
    </submittedName>
</protein>
<dbReference type="Proteomes" id="UP000828390">
    <property type="component" value="Unassembled WGS sequence"/>
</dbReference>
<evidence type="ECO:0000313" key="1">
    <source>
        <dbReference type="EMBL" id="KAH3875859.1"/>
    </source>
</evidence>
<evidence type="ECO:0000313" key="2">
    <source>
        <dbReference type="Proteomes" id="UP000828390"/>
    </source>
</evidence>
<proteinExistence type="predicted"/>
<reference evidence="1" key="1">
    <citation type="journal article" date="2019" name="bioRxiv">
        <title>The Genome of the Zebra Mussel, Dreissena polymorpha: A Resource for Invasive Species Research.</title>
        <authorList>
            <person name="McCartney M.A."/>
            <person name="Auch B."/>
            <person name="Kono T."/>
            <person name="Mallez S."/>
            <person name="Zhang Y."/>
            <person name="Obille A."/>
            <person name="Becker A."/>
            <person name="Abrahante J.E."/>
            <person name="Garbe J."/>
            <person name="Badalamenti J.P."/>
            <person name="Herman A."/>
            <person name="Mangelson H."/>
            <person name="Liachko I."/>
            <person name="Sullivan S."/>
            <person name="Sone E.D."/>
            <person name="Koren S."/>
            <person name="Silverstein K.A.T."/>
            <person name="Beckman K.B."/>
            <person name="Gohl D.M."/>
        </authorList>
    </citation>
    <scope>NUCLEOTIDE SEQUENCE</scope>
    <source>
        <strain evidence="1">Duluth1</strain>
        <tissue evidence="1">Whole animal</tissue>
    </source>
</reference>
<sequence>MSLGLLLSDESGRIDESDVALLSIVRRMNEILRDVGLRMIMGGSRVMNLQDVLYRMLK</sequence>
<reference evidence="1" key="2">
    <citation type="submission" date="2020-11" db="EMBL/GenBank/DDBJ databases">
        <authorList>
            <person name="McCartney M.A."/>
            <person name="Auch B."/>
            <person name="Kono T."/>
            <person name="Mallez S."/>
            <person name="Becker A."/>
            <person name="Gohl D.M."/>
            <person name="Silverstein K.A.T."/>
            <person name="Koren S."/>
            <person name="Bechman K.B."/>
            <person name="Herman A."/>
            <person name="Abrahante J.E."/>
            <person name="Garbe J."/>
        </authorList>
    </citation>
    <scope>NUCLEOTIDE SEQUENCE</scope>
    <source>
        <strain evidence="1">Duluth1</strain>
        <tissue evidence="1">Whole animal</tissue>
    </source>
</reference>